<dbReference type="EMBL" id="JPXY01000042">
    <property type="protein sequence ID" value="KGQ30793.1"/>
    <property type="molecule type" value="Genomic_DNA"/>
</dbReference>
<dbReference type="NCBIfam" id="NF004477">
    <property type="entry name" value="PRK05815.1-1"/>
    <property type="match status" value="1"/>
</dbReference>
<keyword evidence="5" id="KW-0997">Cell inner membrane</keyword>
<keyword evidence="8 13" id="KW-0375">Hydrogen ion transport</keyword>
<evidence type="ECO:0000313" key="15">
    <source>
        <dbReference type="EMBL" id="KGQ30793.1"/>
    </source>
</evidence>
<keyword evidence="6 13" id="KW-0138">CF(0)</keyword>
<evidence type="ECO:0000256" key="10">
    <source>
        <dbReference type="ARBA" id="ARBA00023065"/>
    </source>
</evidence>
<evidence type="ECO:0000256" key="2">
    <source>
        <dbReference type="ARBA" id="ARBA00006810"/>
    </source>
</evidence>
<evidence type="ECO:0000313" key="16">
    <source>
        <dbReference type="Proteomes" id="UP000030418"/>
    </source>
</evidence>
<keyword evidence="11 13" id="KW-0472">Membrane</keyword>
<dbReference type="PANTHER" id="PTHR42823:SF3">
    <property type="entry name" value="ATP SYNTHASE SUBUNIT A, CHLOROPLASTIC"/>
    <property type="match status" value="1"/>
</dbReference>
<evidence type="ECO:0000256" key="11">
    <source>
        <dbReference type="ARBA" id="ARBA00023136"/>
    </source>
</evidence>
<dbReference type="RefSeq" id="WP_013746003.1">
    <property type="nucleotide sequence ID" value="NZ_JPXY01000042.1"/>
</dbReference>
<keyword evidence="7 13" id="KW-0812">Transmembrane</keyword>
<dbReference type="GO" id="GO:0046933">
    <property type="term" value="F:proton-transporting ATP synthase activity, rotational mechanism"/>
    <property type="evidence" value="ECO:0007669"/>
    <property type="project" value="UniProtKB-UniRule"/>
</dbReference>
<dbReference type="HAMAP" id="MF_01393">
    <property type="entry name" value="ATP_synth_a_bact"/>
    <property type="match status" value="1"/>
</dbReference>
<keyword evidence="12 13" id="KW-0066">ATP synthesis</keyword>
<dbReference type="AlphaFoldDB" id="A0A0A2XF66"/>
<dbReference type="CDD" id="cd00310">
    <property type="entry name" value="ATP-synt_Fo_a_6"/>
    <property type="match status" value="1"/>
</dbReference>
<reference evidence="15 16" key="1">
    <citation type="submission" date="2014-08" db="EMBL/GenBank/DDBJ databases">
        <title>Chaperone-usher fimbriae in a diverse selection of Gallibacterium genomes.</title>
        <authorList>
            <person name="Kudirkiene E."/>
            <person name="Bager R.J."/>
            <person name="Johnson T.J."/>
            <person name="Bojesen A.M."/>
        </authorList>
    </citation>
    <scope>NUCLEOTIDE SEQUENCE [LARGE SCALE GENOMIC DNA]</scope>
    <source>
        <strain evidence="15 16">CCM5976</strain>
    </source>
</reference>
<evidence type="ECO:0000256" key="7">
    <source>
        <dbReference type="ARBA" id="ARBA00022692"/>
    </source>
</evidence>
<evidence type="ECO:0000256" key="4">
    <source>
        <dbReference type="ARBA" id="ARBA00022475"/>
    </source>
</evidence>
<comment type="similarity">
    <text evidence="2 13 14">Belongs to the ATPase A chain family.</text>
</comment>
<feature type="transmembrane region" description="Helical" evidence="13">
    <location>
        <begin position="140"/>
        <end position="157"/>
    </location>
</feature>
<evidence type="ECO:0000256" key="9">
    <source>
        <dbReference type="ARBA" id="ARBA00022989"/>
    </source>
</evidence>
<proteinExistence type="inferred from homology"/>
<feature type="transmembrane region" description="Helical" evidence="13">
    <location>
        <begin position="28"/>
        <end position="50"/>
    </location>
</feature>
<evidence type="ECO:0000256" key="1">
    <source>
        <dbReference type="ARBA" id="ARBA00004141"/>
    </source>
</evidence>
<keyword evidence="3 13" id="KW-0813">Transport</keyword>
<feature type="transmembrane region" description="Helical" evidence="13">
    <location>
        <begin position="235"/>
        <end position="262"/>
    </location>
</feature>
<name>A0A0A2XF66_9PAST</name>
<dbReference type="InterPro" id="IPR045082">
    <property type="entry name" value="ATP_syn_F0_a_bact/chloroplast"/>
</dbReference>
<dbReference type="GO" id="GO:0045259">
    <property type="term" value="C:proton-transporting ATP synthase complex"/>
    <property type="evidence" value="ECO:0007669"/>
    <property type="project" value="UniProtKB-KW"/>
</dbReference>
<keyword evidence="16" id="KW-1185">Reference proteome</keyword>
<dbReference type="GeneID" id="77263075"/>
<evidence type="ECO:0000256" key="12">
    <source>
        <dbReference type="ARBA" id="ARBA00023310"/>
    </source>
</evidence>
<protein>
    <recommendedName>
        <fullName evidence="13 14">ATP synthase subunit a</fullName>
    </recommendedName>
    <alternativeName>
        <fullName evidence="13">ATP synthase F0 sector subunit a</fullName>
    </alternativeName>
    <alternativeName>
        <fullName evidence="13">F-ATPase subunit 6</fullName>
    </alternativeName>
</protein>
<dbReference type="InterPro" id="IPR000568">
    <property type="entry name" value="ATP_synth_F0_asu"/>
</dbReference>
<comment type="subcellular location">
    <subcellularLocation>
        <location evidence="13 14">Cell membrane</location>
        <topology evidence="13 14">Multi-pass membrane protein</topology>
    </subcellularLocation>
    <subcellularLocation>
        <location evidence="1">Membrane</location>
        <topology evidence="1">Multi-pass membrane protein</topology>
    </subcellularLocation>
</comment>
<keyword evidence="4 13" id="KW-1003">Cell membrane</keyword>
<evidence type="ECO:0000256" key="14">
    <source>
        <dbReference type="RuleBase" id="RU000483"/>
    </source>
</evidence>
<comment type="function">
    <text evidence="13 14">Key component of the proton channel; it plays a direct role in the translocation of protons across the membrane.</text>
</comment>
<dbReference type="FunFam" id="1.20.120.220:FF:000002">
    <property type="entry name" value="ATP synthase subunit a"/>
    <property type="match status" value="1"/>
</dbReference>
<dbReference type="PROSITE" id="PS00449">
    <property type="entry name" value="ATPASE_A"/>
    <property type="match status" value="1"/>
</dbReference>
<evidence type="ECO:0000256" key="13">
    <source>
        <dbReference type="HAMAP-Rule" id="MF_01393"/>
    </source>
</evidence>
<dbReference type="Gene3D" id="1.20.120.220">
    <property type="entry name" value="ATP synthase, F0 complex, subunit A"/>
    <property type="match status" value="1"/>
</dbReference>
<keyword evidence="10 13" id="KW-0406">Ion transport</keyword>
<evidence type="ECO:0000256" key="3">
    <source>
        <dbReference type="ARBA" id="ARBA00022448"/>
    </source>
</evidence>
<dbReference type="GO" id="GO:0005886">
    <property type="term" value="C:plasma membrane"/>
    <property type="evidence" value="ECO:0007669"/>
    <property type="project" value="UniProtKB-SubCell"/>
</dbReference>
<dbReference type="Pfam" id="PF00119">
    <property type="entry name" value="ATP-synt_A"/>
    <property type="match status" value="1"/>
</dbReference>
<dbReference type="Proteomes" id="UP000030418">
    <property type="component" value="Unassembled WGS sequence"/>
</dbReference>
<dbReference type="SUPFAM" id="SSF81336">
    <property type="entry name" value="F1F0 ATP synthase subunit A"/>
    <property type="match status" value="1"/>
</dbReference>
<dbReference type="NCBIfam" id="TIGR01131">
    <property type="entry name" value="ATP_synt_6_or_A"/>
    <property type="match status" value="1"/>
</dbReference>
<feature type="transmembrane region" description="Helical" evidence="13">
    <location>
        <begin position="89"/>
        <end position="107"/>
    </location>
</feature>
<evidence type="ECO:0000256" key="5">
    <source>
        <dbReference type="ARBA" id="ARBA00022519"/>
    </source>
</evidence>
<sequence length="269" mass="30045">MSAEGSSLTSMEYINHHLGNLKAGEGFWSFHFDTLLFSIICGVAFLYLFYRVAQKVTTGKPTKLQAAVEILVEWINGVVTENFHGSRNVVAPLALSIFVWVFLMNTIDLIPVDYLPKLAAILSGNDEIHLRAVPTTDMNLTFSLALGVFVLIIFYTVKSKGVSGFVKEYTMHPFNHWALIPVNLILESVTLLSKPVSLSLRLFGNMYAGELIFILIAVMYSANMVVATMGIPLQIIWAIFHILVVTLQAFIFMMLTVVYLSIAYNKSEH</sequence>
<accession>A0A0A2XF66</accession>
<keyword evidence="9 13" id="KW-1133">Transmembrane helix</keyword>
<gene>
    <name evidence="13" type="primary">atpB</name>
    <name evidence="15" type="ORF">P375_09015</name>
</gene>
<dbReference type="PANTHER" id="PTHR42823">
    <property type="entry name" value="ATP SYNTHASE SUBUNIT A, CHLOROPLASTIC"/>
    <property type="match status" value="1"/>
</dbReference>
<comment type="caution">
    <text evidence="15">The sequence shown here is derived from an EMBL/GenBank/DDBJ whole genome shotgun (WGS) entry which is preliminary data.</text>
</comment>
<dbReference type="GO" id="GO:0042777">
    <property type="term" value="P:proton motive force-driven plasma membrane ATP synthesis"/>
    <property type="evidence" value="ECO:0007669"/>
    <property type="project" value="TreeGrafter"/>
</dbReference>
<dbReference type="InterPro" id="IPR035908">
    <property type="entry name" value="F0_ATP_A_sf"/>
</dbReference>
<evidence type="ECO:0000256" key="8">
    <source>
        <dbReference type="ARBA" id="ARBA00022781"/>
    </source>
</evidence>
<organism evidence="15 16">
    <name type="scientific">Gallibacterium genomosp. 2</name>
    <dbReference type="NCBI Taxonomy" id="155517"/>
    <lineage>
        <taxon>Bacteria</taxon>
        <taxon>Pseudomonadati</taxon>
        <taxon>Pseudomonadota</taxon>
        <taxon>Gammaproteobacteria</taxon>
        <taxon>Pasteurellales</taxon>
        <taxon>Pasteurellaceae</taxon>
        <taxon>Gallibacterium</taxon>
    </lineage>
</organism>
<evidence type="ECO:0000256" key="6">
    <source>
        <dbReference type="ARBA" id="ARBA00022547"/>
    </source>
</evidence>
<dbReference type="InterPro" id="IPR023011">
    <property type="entry name" value="ATP_synth_F0_asu_AS"/>
</dbReference>
<feature type="transmembrane region" description="Helical" evidence="13">
    <location>
        <begin position="207"/>
        <end position="229"/>
    </location>
</feature>